<dbReference type="InterPro" id="IPR018490">
    <property type="entry name" value="cNMP-bd_dom_sf"/>
</dbReference>
<dbReference type="GO" id="GO:0005829">
    <property type="term" value="C:cytosol"/>
    <property type="evidence" value="ECO:0007669"/>
    <property type="project" value="TreeGrafter"/>
</dbReference>
<dbReference type="Gene3D" id="2.60.120.10">
    <property type="entry name" value="Jelly Rolls"/>
    <property type="match status" value="1"/>
</dbReference>
<name>A0A7X6D3W1_9ACTN</name>
<dbReference type="GO" id="GO:0003700">
    <property type="term" value="F:DNA-binding transcription factor activity"/>
    <property type="evidence" value="ECO:0007669"/>
    <property type="project" value="TreeGrafter"/>
</dbReference>
<dbReference type="AlphaFoldDB" id="A0A7X6D3W1"/>
<dbReference type="RefSeq" id="WP_167972965.1">
    <property type="nucleotide sequence ID" value="NZ_BHZG01000082.1"/>
</dbReference>
<dbReference type="Proteomes" id="UP000578686">
    <property type="component" value="Unassembled WGS sequence"/>
</dbReference>
<feature type="domain" description="Cyclic nucleotide-binding" evidence="1">
    <location>
        <begin position="7"/>
        <end position="77"/>
    </location>
</feature>
<evidence type="ECO:0000259" key="1">
    <source>
        <dbReference type="PROSITE" id="PS50042"/>
    </source>
</evidence>
<dbReference type="CDD" id="cd00038">
    <property type="entry name" value="CAP_ED"/>
    <property type="match status" value="1"/>
</dbReference>
<organism evidence="2 3">
    <name type="scientific">Streptomyces lonarensis</name>
    <dbReference type="NCBI Taxonomy" id="700599"/>
    <lineage>
        <taxon>Bacteria</taxon>
        <taxon>Bacillati</taxon>
        <taxon>Actinomycetota</taxon>
        <taxon>Actinomycetes</taxon>
        <taxon>Kitasatosporales</taxon>
        <taxon>Streptomycetaceae</taxon>
        <taxon>Streptomyces</taxon>
    </lineage>
</organism>
<dbReference type="InterPro" id="IPR000595">
    <property type="entry name" value="cNMP-bd_dom"/>
</dbReference>
<dbReference type="SMART" id="SM00100">
    <property type="entry name" value="cNMP"/>
    <property type="match status" value="1"/>
</dbReference>
<sequence length="151" mass="17278">MSVEKHLLKALAPDQRERLLSVGRETAFPQGTRIFEERESADRFWVIRSGSVTLDLRLGEGPRPMEVATLRMGDMLGWSWLFPPYAWDFGAEALSPVRTVEFDGRRVQRMCDEDPAFGYALLRVVAEILAHRVHSARSRLLDRYAPYAAGW</sequence>
<keyword evidence="3" id="KW-1185">Reference proteome</keyword>
<evidence type="ECO:0000313" key="2">
    <source>
        <dbReference type="EMBL" id="NJQ07713.1"/>
    </source>
</evidence>
<protein>
    <submittedName>
        <fullName evidence="2">Cyclic nucleotide-binding domain-containing protein</fullName>
    </submittedName>
</protein>
<accession>A0A7X6D3W1</accession>
<dbReference type="SUPFAM" id="SSF51206">
    <property type="entry name" value="cAMP-binding domain-like"/>
    <property type="match status" value="1"/>
</dbReference>
<dbReference type="PANTHER" id="PTHR24567:SF74">
    <property type="entry name" value="HTH-TYPE TRANSCRIPTIONAL REGULATOR ARCR"/>
    <property type="match status" value="1"/>
</dbReference>
<dbReference type="Pfam" id="PF00027">
    <property type="entry name" value="cNMP_binding"/>
    <property type="match status" value="1"/>
</dbReference>
<dbReference type="EMBL" id="JAAVJD010000189">
    <property type="protein sequence ID" value="NJQ07713.1"/>
    <property type="molecule type" value="Genomic_DNA"/>
</dbReference>
<gene>
    <name evidence="2" type="ORF">HCN56_19530</name>
</gene>
<dbReference type="InterPro" id="IPR014710">
    <property type="entry name" value="RmlC-like_jellyroll"/>
</dbReference>
<evidence type="ECO:0000313" key="3">
    <source>
        <dbReference type="Proteomes" id="UP000578686"/>
    </source>
</evidence>
<dbReference type="InterPro" id="IPR050397">
    <property type="entry name" value="Env_Response_Regulators"/>
</dbReference>
<reference evidence="2 3" key="1">
    <citation type="submission" date="2020-03" db="EMBL/GenBank/DDBJ databases">
        <title>Draft genome of Streptomyces sp. ventii, isolated from the Axial Seamount in the Pacific Ocean, and resequencing of the two type strains Streptomyces lonarensis strain NCL 716 and Streptomyces bohaiensis strain 11A07.</title>
        <authorList>
            <person name="Loughran R.M."/>
            <person name="Pfannmuller K.M."/>
            <person name="Wasson B.J."/>
            <person name="Deadmond M.C."/>
            <person name="Paddock B.E."/>
            <person name="Koyack M.J."/>
            <person name="Gallegos D.A."/>
            <person name="Mitchell E.A."/>
            <person name="Ushijima B."/>
            <person name="Saw J.H."/>
            <person name="Mcphail K.L."/>
            <person name="Videau P."/>
        </authorList>
    </citation>
    <scope>NUCLEOTIDE SEQUENCE [LARGE SCALE GENOMIC DNA]</scope>
    <source>
        <strain evidence="2 3">NCL716</strain>
    </source>
</reference>
<proteinExistence type="predicted"/>
<dbReference type="PANTHER" id="PTHR24567">
    <property type="entry name" value="CRP FAMILY TRANSCRIPTIONAL REGULATORY PROTEIN"/>
    <property type="match status" value="1"/>
</dbReference>
<comment type="caution">
    <text evidence="2">The sequence shown here is derived from an EMBL/GenBank/DDBJ whole genome shotgun (WGS) entry which is preliminary data.</text>
</comment>
<dbReference type="PROSITE" id="PS50042">
    <property type="entry name" value="CNMP_BINDING_3"/>
    <property type="match status" value="1"/>
</dbReference>